<sequence length="60" mass="6533">MKKSRFTEKQIIGFLRLAEAGMPVDKCGRIQPAGLLVRLKLLEIGDLEGMNGRLPAALPA</sequence>
<dbReference type="EMBL" id="JBDPZC010000002">
    <property type="protein sequence ID" value="MEO3712387.1"/>
    <property type="molecule type" value="Genomic_DNA"/>
</dbReference>
<proteinExistence type="predicted"/>
<organism evidence="1 2">
    <name type="scientific">Roseateles flavus</name>
    <dbReference type="NCBI Taxonomy" id="3149041"/>
    <lineage>
        <taxon>Bacteria</taxon>
        <taxon>Pseudomonadati</taxon>
        <taxon>Pseudomonadota</taxon>
        <taxon>Betaproteobacteria</taxon>
        <taxon>Burkholderiales</taxon>
        <taxon>Sphaerotilaceae</taxon>
        <taxon>Roseateles</taxon>
    </lineage>
</organism>
<name>A0ABV0GBE7_9BURK</name>
<accession>A0ABV0GBE7</accession>
<comment type="caution">
    <text evidence="1">The sequence shown here is derived from an EMBL/GenBank/DDBJ whole genome shotgun (WGS) entry which is preliminary data.</text>
</comment>
<evidence type="ECO:0000313" key="2">
    <source>
        <dbReference type="Proteomes" id="UP001462640"/>
    </source>
</evidence>
<protein>
    <recommendedName>
        <fullName evidence="3">Transposase</fullName>
    </recommendedName>
</protein>
<dbReference type="RefSeq" id="WP_347608493.1">
    <property type="nucleotide sequence ID" value="NZ_JBDPZC010000002.1"/>
</dbReference>
<gene>
    <name evidence="1" type="ORF">ABDJ40_06355</name>
</gene>
<keyword evidence="2" id="KW-1185">Reference proteome</keyword>
<evidence type="ECO:0008006" key="3">
    <source>
        <dbReference type="Google" id="ProtNLM"/>
    </source>
</evidence>
<dbReference type="Proteomes" id="UP001462640">
    <property type="component" value="Unassembled WGS sequence"/>
</dbReference>
<evidence type="ECO:0000313" key="1">
    <source>
        <dbReference type="EMBL" id="MEO3712387.1"/>
    </source>
</evidence>
<reference evidence="1 2" key="1">
    <citation type="submission" date="2024-05" db="EMBL/GenBank/DDBJ databases">
        <title>Roseateles sp. 2.12 16S ribosomal RNA gene Genome sequencing and assembly.</title>
        <authorList>
            <person name="Woo H."/>
        </authorList>
    </citation>
    <scope>NUCLEOTIDE SEQUENCE [LARGE SCALE GENOMIC DNA]</scope>
    <source>
        <strain evidence="1 2">2.12</strain>
    </source>
</reference>